<keyword evidence="2" id="KW-1185">Reference proteome</keyword>
<gene>
    <name evidence="1" type="ORF">LVJ82_11165</name>
</gene>
<reference evidence="1 2" key="1">
    <citation type="journal article" date="2022" name="Res Sq">
        <title>Evolution of multicellular longitudinally dividing oral cavity symbionts (Neisseriaceae).</title>
        <authorList>
            <person name="Nyongesa S."/>
            <person name="Weber P."/>
            <person name="Bernet E."/>
            <person name="Pullido F."/>
            <person name="Nieckarz M."/>
            <person name="Delaby M."/>
            <person name="Nieves C."/>
            <person name="Viehboeck T."/>
            <person name="Krause N."/>
            <person name="Rivera-Millot A."/>
            <person name="Nakamura A."/>
            <person name="Vischer N."/>
            <person name="VanNieuwenhze M."/>
            <person name="Brun Y."/>
            <person name="Cava F."/>
            <person name="Bulgheresi S."/>
            <person name="Veyrier F."/>
        </authorList>
    </citation>
    <scope>NUCLEOTIDE SEQUENCE [LARGE SCALE GENOMIC DNA]</scope>
    <source>
        <strain evidence="1 2">SN4</strain>
    </source>
</reference>
<dbReference type="Proteomes" id="UP000832011">
    <property type="component" value="Chromosome"/>
</dbReference>
<accession>A0ABY4DY82</accession>
<dbReference type="EMBL" id="CP091511">
    <property type="protein sequence ID" value="UOO88048.1"/>
    <property type="molecule type" value="Genomic_DNA"/>
</dbReference>
<proteinExistence type="predicted"/>
<sequence length="143" mass="16224">MMSLRGIINFVLLAAFVYAAYCGYQYLQLRNAVLEEIKGKPGVRKMIGDVEGVQINLSQYPSISCPENKTVGWKEFVFKHHSKGCFRFSFGVQSETLKTIKISTDYDTNKLIGERFSYVMVCQKPGEIAAKDNGMPRDYINCE</sequence>
<organism evidence="1 2">
    <name type="scientific">Vitreoscilla massiliensis</name>
    <dbReference type="NCBI Taxonomy" id="1689272"/>
    <lineage>
        <taxon>Bacteria</taxon>
        <taxon>Pseudomonadati</taxon>
        <taxon>Pseudomonadota</taxon>
        <taxon>Betaproteobacteria</taxon>
        <taxon>Neisseriales</taxon>
        <taxon>Neisseriaceae</taxon>
        <taxon>Vitreoscilla</taxon>
    </lineage>
</organism>
<evidence type="ECO:0000313" key="1">
    <source>
        <dbReference type="EMBL" id="UOO88048.1"/>
    </source>
</evidence>
<evidence type="ECO:0000313" key="2">
    <source>
        <dbReference type="Proteomes" id="UP000832011"/>
    </source>
</evidence>
<name>A0ABY4DY82_9NEIS</name>
<dbReference type="RefSeq" id="WP_147645406.1">
    <property type="nucleotide sequence ID" value="NZ_CABKVG010000009.1"/>
</dbReference>
<protein>
    <submittedName>
        <fullName evidence="1">Uncharacterized protein</fullName>
    </submittedName>
</protein>